<keyword evidence="3" id="KW-0804">Transcription</keyword>
<dbReference type="InterPro" id="IPR036388">
    <property type="entry name" value="WH-like_DNA-bd_sf"/>
</dbReference>
<dbReference type="Pfam" id="PF12802">
    <property type="entry name" value="MarR_2"/>
    <property type="match status" value="1"/>
</dbReference>
<gene>
    <name evidence="5" type="ORF">PUP29_08230</name>
</gene>
<dbReference type="GO" id="GO:0003677">
    <property type="term" value="F:DNA binding"/>
    <property type="evidence" value="ECO:0007669"/>
    <property type="project" value="UniProtKB-KW"/>
</dbReference>
<dbReference type="EMBL" id="CP117826">
    <property type="protein sequence ID" value="XCC61517.1"/>
    <property type="molecule type" value="Genomic_DNA"/>
</dbReference>
<dbReference type="InterPro" id="IPR023187">
    <property type="entry name" value="Tscrpt_reg_MarR-type_CS"/>
</dbReference>
<dbReference type="PROSITE" id="PS50995">
    <property type="entry name" value="HTH_MARR_2"/>
    <property type="match status" value="1"/>
</dbReference>
<name>A0AAU8A671_9FIRM</name>
<protein>
    <submittedName>
        <fullName evidence="5">MarR family winged helix-turn-helix transcriptional regulator</fullName>
    </submittedName>
</protein>
<dbReference type="InterPro" id="IPR000835">
    <property type="entry name" value="HTH_MarR-typ"/>
</dbReference>
<evidence type="ECO:0000256" key="1">
    <source>
        <dbReference type="ARBA" id="ARBA00023015"/>
    </source>
</evidence>
<accession>A0AAU8A671</accession>
<sequence length="146" mass="16523">MKNDLHHRMMVTQSRFYRAITHKTRKKGLKPGQPKVLEFLLENDGCTQKEIGRGCVLDKSTVTGLLFRMAETGLLVREEGEADRRESRIRLTARGKELAHEVKAICHSVDEKAWTGVPAGEREAFLRVLVQIGRNLAETDEPGEEV</sequence>
<dbReference type="InterPro" id="IPR036390">
    <property type="entry name" value="WH_DNA-bd_sf"/>
</dbReference>
<feature type="domain" description="HTH marR-type" evidence="4">
    <location>
        <begin position="2"/>
        <end position="134"/>
    </location>
</feature>
<dbReference type="PANTHER" id="PTHR42756">
    <property type="entry name" value="TRANSCRIPTIONAL REGULATOR, MARR"/>
    <property type="match status" value="1"/>
</dbReference>
<evidence type="ECO:0000313" key="5">
    <source>
        <dbReference type="EMBL" id="XCC61517.1"/>
    </source>
</evidence>
<dbReference type="Gene3D" id="1.10.10.10">
    <property type="entry name" value="Winged helix-like DNA-binding domain superfamily/Winged helix DNA-binding domain"/>
    <property type="match status" value="1"/>
</dbReference>
<dbReference type="SUPFAM" id="SSF46785">
    <property type="entry name" value="Winged helix' DNA-binding domain"/>
    <property type="match status" value="1"/>
</dbReference>
<dbReference type="GO" id="GO:0003700">
    <property type="term" value="F:DNA-binding transcription factor activity"/>
    <property type="evidence" value="ECO:0007669"/>
    <property type="project" value="InterPro"/>
</dbReference>
<dbReference type="PANTHER" id="PTHR42756:SF1">
    <property type="entry name" value="TRANSCRIPTIONAL REPRESSOR OF EMRAB OPERON"/>
    <property type="match status" value="1"/>
</dbReference>
<dbReference type="RefSeq" id="WP_079546320.1">
    <property type="nucleotide sequence ID" value="NZ_CP117826.1"/>
</dbReference>
<organism evidence="5">
    <name type="scientific">Christensenella massiliensis</name>
    <dbReference type="NCBI Taxonomy" id="1805714"/>
    <lineage>
        <taxon>Bacteria</taxon>
        <taxon>Bacillati</taxon>
        <taxon>Bacillota</taxon>
        <taxon>Clostridia</taxon>
        <taxon>Christensenellales</taxon>
        <taxon>Christensenellaceae</taxon>
        <taxon>Christensenella</taxon>
    </lineage>
</organism>
<keyword evidence="2" id="KW-0238">DNA-binding</keyword>
<evidence type="ECO:0000256" key="2">
    <source>
        <dbReference type="ARBA" id="ARBA00023125"/>
    </source>
</evidence>
<evidence type="ECO:0000259" key="4">
    <source>
        <dbReference type="PROSITE" id="PS50995"/>
    </source>
</evidence>
<dbReference type="PROSITE" id="PS01117">
    <property type="entry name" value="HTH_MARR_1"/>
    <property type="match status" value="1"/>
</dbReference>
<dbReference type="AlphaFoldDB" id="A0AAU8A671"/>
<keyword evidence="1" id="KW-0805">Transcription regulation</keyword>
<reference evidence="5" key="1">
    <citation type="submission" date="2023-02" db="EMBL/GenBank/DDBJ databases">
        <title>Gut commensal Christensenella minuta modulates host metabolism via a new class of secondary bile acids.</title>
        <authorList>
            <person name="Liu C."/>
        </authorList>
    </citation>
    <scope>NUCLEOTIDE SEQUENCE</scope>
    <source>
        <strain evidence="5">CA70</strain>
    </source>
</reference>
<dbReference type="SMART" id="SM00347">
    <property type="entry name" value="HTH_MARR"/>
    <property type="match status" value="1"/>
</dbReference>
<proteinExistence type="predicted"/>
<evidence type="ECO:0000256" key="3">
    <source>
        <dbReference type="ARBA" id="ARBA00023163"/>
    </source>
</evidence>
<dbReference type="PRINTS" id="PR00598">
    <property type="entry name" value="HTHMARR"/>
</dbReference>